<feature type="non-terminal residue" evidence="1">
    <location>
        <position position="139"/>
    </location>
</feature>
<name>A0A9P4IN81_9PEZI</name>
<dbReference type="OrthoDB" id="4664297at2759"/>
<organism evidence="1 2">
    <name type="scientific">Rhizodiscina lignyota</name>
    <dbReference type="NCBI Taxonomy" id="1504668"/>
    <lineage>
        <taxon>Eukaryota</taxon>
        <taxon>Fungi</taxon>
        <taxon>Dikarya</taxon>
        <taxon>Ascomycota</taxon>
        <taxon>Pezizomycotina</taxon>
        <taxon>Dothideomycetes</taxon>
        <taxon>Pleosporomycetidae</taxon>
        <taxon>Aulographales</taxon>
        <taxon>Rhizodiscinaceae</taxon>
        <taxon>Rhizodiscina</taxon>
    </lineage>
</organism>
<comment type="caution">
    <text evidence="1">The sequence shown here is derived from an EMBL/GenBank/DDBJ whole genome shotgun (WGS) entry which is preliminary data.</text>
</comment>
<reference evidence="1" key="1">
    <citation type="journal article" date="2020" name="Stud. Mycol.">
        <title>101 Dothideomycetes genomes: a test case for predicting lifestyles and emergence of pathogens.</title>
        <authorList>
            <person name="Haridas S."/>
            <person name="Albert R."/>
            <person name="Binder M."/>
            <person name="Bloem J."/>
            <person name="Labutti K."/>
            <person name="Salamov A."/>
            <person name="Andreopoulos B."/>
            <person name="Baker S."/>
            <person name="Barry K."/>
            <person name="Bills G."/>
            <person name="Bluhm B."/>
            <person name="Cannon C."/>
            <person name="Castanera R."/>
            <person name="Culley D."/>
            <person name="Daum C."/>
            <person name="Ezra D."/>
            <person name="Gonzalez J."/>
            <person name="Henrissat B."/>
            <person name="Kuo A."/>
            <person name="Liang C."/>
            <person name="Lipzen A."/>
            <person name="Lutzoni F."/>
            <person name="Magnuson J."/>
            <person name="Mondo S."/>
            <person name="Nolan M."/>
            <person name="Ohm R."/>
            <person name="Pangilinan J."/>
            <person name="Park H.-J."/>
            <person name="Ramirez L."/>
            <person name="Alfaro M."/>
            <person name="Sun H."/>
            <person name="Tritt A."/>
            <person name="Yoshinaga Y."/>
            <person name="Zwiers L.-H."/>
            <person name="Turgeon B."/>
            <person name="Goodwin S."/>
            <person name="Spatafora J."/>
            <person name="Crous P."/>
            <person name="Grigoriev I."/>
        </authorList>
    </citation>
    <scope>NUCLEOTIDE SEQUENCE</scope>
    <source>
        <strain evidence="1">CBS 133067</strain>
    </source>
</reference>
<feature type="non-terminal residue" evidence="1">
    <location>
        <position position="1"/>
    </location>
</feature>
<proteinExistence type="predicted"/>
<dbReference type="AlphaFoldDB" id="A0A9P4IN81"/>
<dbReference type="EMBL" id="ML978122">
    <property type="protein sequence ID" value="KAF2102574.1"/>
    <property type="molecule type" value="Genomic_DNA"/>
</dbReference>
<sequence>SAAAMALSNLEMRISHTSFSSPTIHVTLRNNSPSTTFTILTWDTPFDSKAVALGVFHVQDVAASTELPSLNLKINRKLPPSREALVELAPGKELGQDVKFEEPFMKLEKGKEYRVQAKGRWKGVWPVVATDVKDDDLTA</sequence>
<accession>A0A9P4IN81</accession>
<evidence type="ECO:0000313" key="2">
    <source>
        <dbReference type="Proteomes" id="UP000799772"/>
    </source>
</evidence>
<dbReference type="Gene3D" id="2.60.40.2970">
    <property type="match status" value="1"/>
</dbReference>
<protein>
    <submittedName>
        <fullName evidence="1">Uncharacterized protein</fullName>
    </submittedName>
</protein>
<gene>
    <name evidence="1" type="ORF">NA57DRAFT_19475</name>
</gene>
<evidence type="ECO:0000313" key="1">
    <source>
        <dbReference type="EMBL" id="KAF2102574.1"/>
    </source>
</evidence>
<dbReference type="Proteomes" id="UP000799772">
    <property type="component" value="Unassembled WGS sequence"/>
</dbReference>
<keyword evidence="2" id="KW-1185">Reference proteome</keyword>